<dbReference type="Proteomes" id="UP001164935">
    <property type="component" value="Chromosome"/>
</dbReference>
<feature type="domain" description="KANL3/Tex30 alpha/beta hydrolase-like" evidence="1">
    <location>
        <begin position="47"/>
        <end position="241"/>
    </location>
</feature>
<dbReference type="GO" id="GO:0016787">
    <property type="term" value="F:hydrolase activity"/>
    <property type="evidence" value="ECO:0007669"/>
    <property type="project" value="UniProtKB-KW"/>
</dbReference>
<dbReference type="InterPro" id="IPR029058">
    <property type="entry name" value="AB_hydrolase_fold"/>
</dbReference>
<reference evidence="2" key="1">
    <citation type="submission" date="2022-05" db="EMBL/GenBank/DDBJ databases">
        <title>Complete sequence of a novel PHA-producing Halomonas strain.</title>
        <authorList>
            <person name="Zheng Z."/>
        </authorList>
    </citation>
    <scope>NUCLEOTIDE SEQUENCE</scope>
    <source>
        <strain evidence="2">ZZQ-149</strain>
    </source>
</reference>
<dbReference type="Pfam" id="PF20408">
    <property type="entry name" value="Abhydrolase_11"/>
    <property type="match status" value="1"/>
</dbReference>
<evidence type="ECO:0000313" key="3">
    <source>
        <dbReference type="Proteomes" id="UP001164935"/>
    </source>
</evidence>
<evidence type="ECO:0000313" key="2">
    <source>
        <dbReference type="EMBL" id="UYO73434.1"/>
    </source>
</evidence>
<dbReference type="InterPro" id="IPR046879">
    <property type="entry name" value="KANL3/Tex30_Abhydrolase"/>
</dbReference>
<dbReference type="PANTHER" id="PTHR13136:SF11">
    <property type="entry name" value="TESTIS-EXPRESSED PROTEIN 30"/>
    <property type="match status" value="1"/>
</dbReference>
<dbReference type="KEGG" id="hqn:M0220_11095"/>
<evidence type="ECO:0000259" key="1">
    <source>
        <dbReference type="Pfam" id="PF20408"/>
    </source>
</evidence>
<dbReference type="AlphaFoldDB" id="A0AA46YMN9"/>
<dbReference type="RefSeq" id="WP_264017656.1">
    <property type="nucleotide sequence ID" value="NZ_CP096973.1"/>
</dbReference>
<keyword evidence="3" id="KW-1185">Reference proteome</keyword>
<proteinExistence type="predicted"/>
<gene>
    <name evidence="2" type="ORF">M0220_11095</name>
</gene>
<dbReference type="PANTHER" id="PTHR13136">
    <property type="entry name" value="TESTIS DEVELOPMENT PROTEIN PRTD"/>
    <property type="match status" value="1"/>
</dbReference>
<dbReference type="EMBL" id="CP096973">
    <property type="protein sequence ID" value="UYO73434.1"/>
    <property type="molecule type" value="Genomic_DNA"/>
</dbReference>
<dbReference type="InterPro" id="IPR026555">
    <property type="entry name" value="NSL3/Tex30"/>
</dbReference>
<protein>
    <submittedName>
        <fullName evidence="2">Alpha/beta fold hydrolase</fullName>
    </submittedName>
</protein>
<dbReference type="SUPFAM" id="SSF53474">
    <property type="entry name" value="alpha/beta-Hydrolases"/>
    <property type="match status" value="1"/>
</dbReference>
<accession>A0AA46YMN9</accession>
<name>A0AA46YMN9_9GAMM</name>
<organism evidence="2 3">
    <name type="scientific">Halomonas qinghailakensis</name>
    <dbReference type="NCBI Taxonomy" id="2937790"/>
    <lineage>
        <taxon>Bacteria</taxon>
        <taxon>Pseudomonadati</taxon>
        <taxon>Pseudomonadota</taxon>
        <taxon>Gammaproteobacteria</taxon>
        <taxon>Oceanospirillales</taxon>
        <taxon>Halomonadaceae</taxon>
        <taxon>Halomonas</taxon>
    </lineage>
</organism>
<keyword evidence="2" id="KW-0378">Hydrolase</keyword>
<dbReference type="Gene3D" id="3.40.50.1820">
    <property type="entry name" value="alpha/beta hydrolase"/>
    <property type="match status" value="1"/>
</dbReference>
<sequence>MSYYADSGFVDISPEALNNALAKPTVQRFMVAGHGPLTVLGMPKVGRILFAHGAGAGHCSAFMRQFAATLARQGIQVLAIDFPYMQQINEQGKRRPPPPIQQTVAHFTAWATLLAPLSDQPLWVGGKSMGGRVATLFASEMVGHQVHCQGVIVAGYPFHPPKKPDKRRLGHFPAIGCPVQILQGERDPFGDVGDVSDYSLPNNINVVWLADGDHDFKPRRISGLNQQVLIDEAALLAASFVRAHQADVAELV</sequence>